<feature type="transmembrane region" description="Helical" evidence="2">
    <location>
        <begin position="306"/>
        <end position="329"/>
    </location>
</feature>
<proteinExistence type="predicted"/>
<dbReference type="Proteomes" id="UP000094444">
    <property type="component" value="Unassembled WGS sequence"/>
</dbReference>
<dbReference type="STRING" id="158607.A0A2P5ICN7"/>
<dbReference type="EMBL" id="MAVT02000060">
    <property type="protein sequence ID" value="POS80273.1"/>
    <property type="molecule type" value="Genomic_DNA"/>
</dbReference>
<evidence type="ECO:0000256" key="2">
    <source>
        <dbReference type="SAM" id="Phobius"/>
    </source>
</evidence>
<feature type="compositionally biased region" description="Basic and acidic residues" evidence="1">
    <location>
        <begin position="122"/>
        <end position="138"/>
    </location>
</feature>
<comment type="caution">
    <text evidence="3">The sequence shown here is derived from an EMBL/GenBank/DDBJ whole genome shotgun (WGS) entry which is preliminary data.</text>
</comment>
<feature type="region of interest" description="Disordered" evidence="1">
    <location>
        <begin position="122"/>
        <end position="164"/>
    </location>
</feature>
<keyword evidence="2" id="KW-0472">Membrane</keyword>
<feature type="transmembrane region" description="Helical" evidence="2">
    <location>
        <begin position="738"/>
        <end position="758"/>
    </location>
</feature>
<gene>
    <name evidence="3" type="ORF">DHEL01_v201323</name>
</gene>
<organism evidence="3 4">
    <name type="scientific">Diaporthe helianthi</name>
    <dbReference type="NCBI Taxonomy" id="158607"/>
    <lineage>
        <taxon>Eukaryota</taxon>
        <taxon>Fungi</taxon>
        <taxon>Dikarya</taxon>
        <taxon>Ascomycota</taxon>
        <taxon>Pezizomycotina</taxon>
        <taxon>Sordariomycetes</taxon>
        <taxon>Sordariomycetidae</taxon>
        <taxon>Diaporthales</taxon>
        <taxon>Diaporthaceae</taxon>
        <taxon>Diaporthe</taxon>
    </lineage>
</organism>
<accession>A0A2P5ICN7</accession>
<feature type="compositionally biased region" description="Basic residues" evidence="1">
    <location>
        <begin position="782"/>
        <end position="792"/>
    </location>
</feature>
<protein>
    <recommendedName>
        <fullName evidence="5">Mcm2 3 5 family protein</fullName>
    </recommendedName>
</protein>
<sequence>MASNGQVDGGAQDNEQYGPARPGPGTADLGISFPALIQRSESSQPLVANAAPSAGPSSPPYDSAAQFGQLDYWHPQLSGRTLGGFSPTMASPNAMHSQGELKGSIYSAWDRGSKTATYQNLNHDREAAAVGRERRNDDDSISLDSLQMQDESQPYSSDTVGSAREIGRGDYDTFKKHMQGSPRPGGPPADVRVSRLSWLSVWLIILSVYSTILSGLWLGVAIAQPRWGHTISSGGSMDLSTANVLTAIFAKTIELSFVTVFVAFIGQVLTRRAMATHAGMTMAEMTMRTWITQPGSLLANGQTLRYAGHTLLGILTLIATLVAMLYTTASDTMVRPKLRFSGWQDRDLEGYIMASYANVAYVKQACSTPLHGLDSEHAGESCLAVQYSGDSYQNLLNFMATWRDISYNGSRVYKAATNDKNNILQPSDLDGLASYNISASVISPAVNALCVNMNRQELEPLVYTAWPNANNTENAAEPRQETGHANWAADVPVVSEGEWLNSTVVDDIFRWGPNYGRLPPVFRLYPIDYNIVTNITVRKYNSTTKSDAIYMLGKSPVMDDYTLCELRSWPAIQCSTQFDVSGLTGMSMAAQCAQTQDFFPENAEDHPDPDAYVRHMGDGEIATSPDWGDMVTGWALAIDLNGGATNSNASNARILTELALTEPRLSDTLPSMAEAIAVLVSSTLVTASVDTPFIHYWEYDWDNMTGLILPTPGALASFHARVRTQEYASWHSSDWQGIFYLVLAFTFLLNLMCLGYFCRVGLVKDFLEPTNLFALATSRPGRQPRNHQHQHQHQPFSAAATPTPDMMGTPQPDKEKKRKTSLAVPYRLAFKEDANDYYFEEAEDEKGAANARATALEGEDGTGAKRKSYYRLSSRIGL</sequence>
<feature type="region of interest" description="Disordered" evidence="1">
    <location>
        <begin position="1"/>
        <end position="65"/>
    </location>
</feature>
<evidence type="ECO:0008006" key="5">
    <source>
        <dbReference type="Google" id="ProtNLM"/>
    </source>
</evidence>
<feature type="compositionally biased region" description="Polar residues" evidence="1">
    <location>
        <begin position="142"/>
        <end position="160"/>
    </location>
</feature>
<dbReference type="InParanoid" id="A0A2P5ICN7"/>
<keyword evidence="2" id="KW-1133">Transmembrane helix</keyword>
<evidence type="ECO:0000313" key="4">
    <source>
        <dbReference type="Proteomes" id="UP000094444"/>
    </source>
</evidence>
<feature type="region of interest" description="Disordered" evidence="1">
    <location>
        <begin position="778"/>
        <end position="820"/>
    </location>
</feature>
<keyword evidence="4" id="KW-1185">Reference proteome</keyword>
<evidence type="ECO:0000313" key="3">
    <source>
        <dbReference type="EMBL" id="POS80273.1"/>
    </source>
</evidence>
<dbReference type="OrthoDB" id="4721035at2759"/>
<dbReference type="AlphaFoldDB" id="A0A2P5ICN7"/>
<name>A0A2P5ICN7_DIAHE</name>
<feature type="compositionally biased region" description="Low complexity" evidence="1">
    <location>
        <begin position="48"/>
        <end position="65"/>
    </location>
</feature>
<feature type="transmembrane region" description="Helical" evidence="2">
    <location>
        <begin position="198"/>
        <end position="223"/>
    </location>
</feature>
<feature type="transmembrane region" description="Helical" evidence="2">
    <location>
        <begin position="244"/>
        <end position="265"/>
    </location>
</feature>
<keyword evidence="2" id="KW-0812">Transmembrane</keyword>
<reference evidence="3" key="1">
    <citation type="submission" date="2017-09" db="EMBL/GenBank/DDBJ databases">
        <title>Polyketide synthases of a Diaporthe helianthi virulent isolate.</title>
        <authorList>
            <person name="Baroncelli R."/>
        </authorList>
    </citation>
    <scope>NUCLEOTIDE SEQUENCE [LARGE SCALE GENOMIC DNA]</scope>
    <source>
        <strain evidence="3">7/96</strain>
    </source>
</reference>
<evidence type="ECO:0000256" key="1">
    <source>
        <dbReference type="SAM" id="MobiDB-lite"/>
    </source>
</evidence>